<name>A0A7E5A0Z9_PANRE</name>
<feature type="transmembrane region" description="Helical" evidence="1">
    <location>
        <begin position="122"/>
        <end position="142"/>
    </location>
</feature>
<feature type="transmembrane region" description="Helical" evidence="1">
    <location>
        <begin position="23"/>
        <end position="45"/>
    </location>
</feature>
<dbReference type="WBParaSite" id="Pan_g8165.t1">
    <property type="protein sequence ID" value="Pan_g8165.t1"/>
    <property type="gene ID" value="Pan_g8165"/>
</dbReference>
<keyword evidence="1" id="KW-0472">Membrane</keyword>
<keyword evidence="2" id="KW-1185">Reference proteome</keyword>
<keyword evidence="1" id="KW-0812">Transmembrane</keyword>
<feature type="transmembrane region" description="Helical" evidence="1">
    <location>
        <begin position="89"/>
        <end position="110"/>
    </location>
</feature>
<feature type="transmembrane region" description="Helical" evidence="1">
    <location>
        <begin position="57"/>
        <end position="77"/>
    </location>
</feature>
<organism evidence="2 3">
    <name type="scientific">Panagrellus redivivus</name>
    <name type="common">Microworm</name>
    <dbReference type="NCBI Taxonomy" id="6233"/>
    <lineage>
        <taxon>Eukaryota</taxon>
        <taxon>Metazoa</taxon>
        <taxon>Ecdysozoa</taxon>
        <taxon>Nematoda</taxon>
        <taxon>Chromadorea</taxon>
        <taxon>Rhabditida</taxon>
        <taxon>Tylenchina</taxon>
        <taxon>Panagrolaimomorpha</taxon>
        <taxon>Panagrolaimoidea</taxon>
        <taxon>Panagrolaimidae</taxon>
        <taxon>Panagrellus</taxon>
    </lineage>
</organism>
<reference evidence="2" key="1">
    <citation type="journal article" date="2013" name="Genetics">
        <title>The draft genome and transcriptome of Panagrellus redivivus are shaped by the harsh demands of a free-living lifestyle.</title>
        <authorList>
            <person name="Srinivasan J."/>
            <person name="Dillman A.R."/>
            <person name="Macchietto M.G."/>
            <person name="Heikkinen L."/>
            <person name="Lakso M."/>
            <person name="Fracchia K.M."/>
            <person name="Antoshechkin I."/>
            <person name="Mortazavi A."/>
            <person name="Wong G."/>
            <person name="Sternberg P.W."/>
        </authorList>
    </citation>
    <scope>NUCLEOTIDE SEQUENCE [LARGE SCALE GENOMIC DNA]</scope>
    <source>
        <strain evidence="2">MT8872</strain>
    </source>
</reference>
<dbReference type="Proteomes" id="UP000492821">
    <property type="component" value="Unassembled WGS sequence"/>
</dbReference>
<evidence type="ECO:0000313" key="3">
    <source>
        <dbReference type="WBParaSite" id="Pan_g8165.t1"/>
    </source>
</evidence>
<evidence type="ECO:0000256" key="1">
    <source>
        <dbReference type="SAM" id="Phobius"/>
    </source>
</evidence>
<evidence type="ECO:0000313" key="2">
    <source>
        <dbReference type="Proteomes" id="UP000492821"/>
    </source>
</evidence>
<proteinExistence type="predicted"/>
<reference evidence="3" key="2">
    <citation type="submission" date="2020-10" db="UniProtKB">
        <authorList>
            <consortium name="WormBaseParasite"/>
        </authorList>
    </citation>
    <scope>IDENTIFICATION</scope>
</reference>
<protein>
    <submittedName>
        <fullName evidence="3">MARVEL domain-containing protein</fullName>
    </submittedName>
</protein>
<sequence>MATTVTRRTVTTSRSGVSSTTTIPLWAIKLVAAVLSLVVLILVFMQHPSVWSGFSRTFIFIVLTCGFILGWSIQSVLWRFLPMHRVDAVLHSVIVALALISTVLCVIFLIDQNRYARSDAYSYMVGTSICMGIITLITFFLIGCLCRGNYTFVDTH</sequence>
<keyword evidence="1" id="KW-1133">Transmembrane helix</keyword>
<dbReference type="AlphaFoldDB" id="A0A7E5A0Z9"/>
<accession>A0A7E5A0Z9</accession>